<name>A0A5J6T7C6_9CAUD</name>
<dbReference type="InterPro" id="IPR020288">
    <property type="entry name" value="Sheath_initiator"/>
</dbReference>
<dbReference type="Gene3D" id="3.10.450.40">
    <property type="match status" value="1"/>
</dbReference>
<sequence>MAGNLALSKTSHDLIIGRGATRTSGVEQVAQLVKCRLLTITGEWEFDKSLGLPWFEAILAKKVRPSDIQSAIANIIRRTNGVRQLISIEIIPDFRERTLTINFQAYSNYGKISDEVSWQ</sequence>
<evidence type="ECO:0008006" key="3">
    <source>
        <dbReference type="Google" id="ProtNLM"/>
    </source>
</evidence>
<proteinExistence type="predicted"/>
<dbReference type="SUPFAM" id="SSF160719">
    <property type="entry name" value="gpW/gp25-like"/>
    <property type="match status" value="1"/>
</dbReference>
<dbReference type="EMBL" id="MN098326">
    <property type="protein sequence ID" value="QFG06693.1"/>
    <property type="molecule type" value="Genomic_DNA"/>
</dbReference>
<gene>
    <name evidence="1" type="ORF">CPT_Myduc_071</name>
</gene>
<evidence type="ECO:0000313" key="2">
    <source>
        <dbReference type="Proteomes" id="UP000327513"/>
    </source>
</evidence>
<keyword evidence="2" id="KW-1185">Reference proteome</keyword>
<reference evidence="2" key="1">
    <citation type="submission" date="2019-06" db="EMBL/GenBank/DDBJ databases">
        <title>Complete genome of Proteus mirabilis phage Myduc.</title>
        <authorList>
            <person name="Tran J.S."/>
            <person name="Lessor L."/>
            <person name="O'Leary C."/>
            <person name="Bonasera R.M."/>
            <person name="Liu M."/>
        </authorList>
    </citation>
    <scope>NUCLEOTIDE SEQUENCE [LARGE SCALE GENOMIC DNA]</scope>
</reference>
<dbReference type="Pfam" id="PF10934">
    <property type="entry name" value="Sheath_initiator"/>
    <property type="match status" value="1"/>
</dbReference>
<protein>
    <recommendedName>
        <fullName evidence="3">Baseplate protein</fullName>
    </recommendedName>
</protein>
<dbReference type="Proteomes" id="UP000327513">
    <property type="component" value="Segment"/>
</dbReference>
<evidence type="ECO:0000313" key="1">
    <source>
        <dbReference type="EMBL" id="QFG06693.1"/>
    </source>
</evidence>
<accession>A0A5J6T7C6</accession>
<organism evidence="1 2">
    <name type="scientific">Proteus phage Myduc</name>
    <dbReference type="NCBI Taxonomy" id="2650874"/>
    <lineage>
        <taxon>Viruses</taxon>
        <taxon>Duplodnaviria</taxon>
        <taxon>Heunggongvirae</taxon>
        <taxon>Uroviricota</taxon>
        <taxon>Caudoviricetes</taxon>
        <taxon>Chaseviridae</taxon>
        <taxon>Cleopatravirinae</taxon>
        <taxon>Myducvirus</taxon>
        <taxon>Myducvirus myduc</taxon>
    </lineage>
</organism>